<dbReference type="GO" id="GO:0005737">
    <property type="term" value="C:cytoplasm"/>
    <property type="evidence" value="ECO:0007669"/>
    <property type="project" value="UniProtKB-SubCell"/>
</dbReference>
<dbReference type="InterPro" id="IPR043519">
    <property type="entry name" value="NT_sf"/>
</dbReference>
<evidence type="ECO:0000256" key="1">
    <source>
        <dbReference type="ARBA" id="ARBA00010574"/>
    </source>
</evidence>
<name>A0A9D1L553_9ACTN</name>
<dbReference type="Proteomes" id="UP000824078">
    <property type="component" value="Unassembled WGS sequence"/>
</dbReference>
<dbReference type="EMBL" id="DVMQ01000007">
    <property type="protein sequence ID" value="HIU23767.1"/>
    <property type="molecule type" value="Genomic_DNA"/>
</dbReference>
<comment type="subcellular location">
    <subcellularLocation>
        <location evidence="2">Cytoplasm</location>
    </subcellularLocation>
</comment>
<evidence type="ECO:0000256" key="2">
    <source>
        <dbReference type="HAMAP-Rule" id="MF_01477"/>
    </source>
</evidence>
<dbReference type="Pfam" id="PF02410">
    <property type="entry name" value="RsfS"/>
    <property type="match status" value="1"/>
</dbReference>
<reference evidence="3" key="1">
    <citation type="submission" date="2020-10" db="EMBL/GenBank/DDBJ databases">
        <authorList>
            <person name="Gilroy R."/>
        </authorList>
    </citation>
    <scope>NUCLEOTIDE SEQUENCE</scope>
    <source>
        <strain evidence="3">ChiHjej12B11-29160</strain>
    </source>
</reference>
<proteinExistence type="inferred from homology"/>
<dbReference type="GO" id="GO:0042256">
    <property type="term" value="P:cytosolic ribosome assembly"/>
    <property type="evidence" value="ECO:0007669"/>
    <property type="project" value="UniProtKB-UniRule"/>
</dbReference>
<dbReference type="AlphaFoldDB" id="A0A9D1L553"/>
<keyword evidence="2" id="KW-0963">Cytoplasm</keyword>
<keyword evidence="2" id="KW-0810">Translation regulation</keyword>
<dbReference type="InterPro" id="IPR004394">
    <property type="entry name" value="Iojap/RsfS/C7orf30"/>
</dbReference>
<dbReference type="NCBIfam" id="TIGR00090">
    <property type="entry name" value="rsfS_iojap_ybeB"/>
    <property type="match status" value="1"/>
</dbReference>
<accession>A0A9D1L553</accession>
<dbReference type="SUPFAM" id="SSF81301">
    <property type="entry name" value="Nucleotidyltransferase"/>
    <property type="match status" value="1"/>
</dbReference>
<protein>
    <recommendedName>
        <fullName evidence="2">Ribosomal silencing factor RsfS</fullName>
    </recommendedName>
</protein>
<dbReference type="GO" id="GO:0043023">
    <property type="term" value="F:ribosomal large subunit binding"/>
    <property type="evidence" value="ECO:0007669"/>
    <property type="project" value="TreeGrafter"/>
</dbReference>
<evidence type="ECO:0000313" key="4">
    <source>
        <dbReference type="Proteomes" id="UP000824078"/>
    </source>
</evidence>
<keyword evidence="2" id="KW-0678">Repressor</keyword>
<comment type="subunit">
    <text evidence="2">Interacts with ribosomal protein uL14 (rplN).</text>
</comment>
<comment type="function">
    <text evidence="2">Functions as a ribosomal silencing factor. Interacts with ribosomal protein uL14 (rplN), blocking formation of intersubunit bridge B8. Prevents association of the 30S and 50S ribosomal subunits and the formation of functional ribosomes, thus repressing translation.</text>
</comment>
<organism evidence="3 4">
    <name type="scientific">Candidatus Coprovicinus avistercoris</name>
    <dbReference type="NCBI Taxonomy" id="2840754"/>
    <lineage>
        <taxon>Bacteria</taxon>
        <taxon>Bacillati</taxon>
        <taxon>Actinomycetota</taxon>
        <taxon>Coriobacteriia</taxon>
        <taxon>Coriobacteriales</taxon>
        <taxon>Coriobacteriaceae</taxon>
        <taxon>Coriobacteriaceae incertae sedis</taxon>
        <taxon>Candidatus Coprovicinus</taxon>
    </lineage>
</organism>
<comment type="similarity">
    <text evidence="1 2">Belongs to the Iojap/RsfS family.</text>
</comment>
<dbReference type="PANTHER" id="PTHR21043:SF0">
    <property type="entry name" value="MITOCHONDRIAL ASSEMBLY OF RIBOSOMAL LARGE SUBUNIT PROTEIN 1"/>
    <property type="match status" value="1"/>
</dbReference>
<evidence type="ECO:0000313" key="3">
    <source>
        <dbReference type="EMBL" id="HIU23767.1"/>
    </source>
</evidence>
<dbReference type="GO" id="GO:0017148">
    <property type="term" value="P:negative regulation of translation"/>
    <property type="evidence" value="ECO:0007669"/>
    <property type="project" value="UniProtKB-UniRule"/>
</dbReference>
<sequence>MSVTPLELARVAAAAADEKKATDICLIDISNTSDICDYFLIASAANRRLADAIVDEIEERVRLNCNEKPFSIEGREELAWTLIDYGSVVVHIFQPEAREYYRLDKLWGDAPRVKLDLEGADAGTSHES</sequence>
<comment type="caution">
    <text evidence="3">The sequence shown here is derived from an EMBL/GenBank/DDBJ whole genome shotgun (WGS) entry which is preliminary data.</text>
</comment>
<gene>
    <name evidence="2 3" type="primary">rsfS</name>
    <name evidence="3" type="ORF">IAD17_02435</name>
</gene>
<dbReference type="GO" id="GO:0090071">
    <property type="term" value="P:negative regulation of ribosome biogenesis"/>
    <property type="evidence" value="ECO:0007669"/>
    <property type="project" value="UniProtKB-UniRule"/>
</dbReference>
<reference evidence="3" key="2">
    <citation type="journal article" date="2021" name="PeerJ">
        <title>Extensive microbial diversity within the chicken gut microbiome revealed by metagenomics and culture.</title>
        <authorList>
            <person name="Gilroy R."/>
            <person name="Ravi A."/>
            <person name="Getino M."/>
            <person name="Pursley I."/>
            <person name="Horton D.L."/>
            <person name="Alikhan N.F."/>
            <person name="Baker D."/>
            <person name="Gharbi K."/>
            <person name="Hall N."/>
            <person name="Watson M."/>
            <person name="Adriaenssens E.M."/>
            <person name="Foster-Nyarko E."/>
            <person name="Jarju S."/>
            <person name="Secka A."/>
            <person name="Antonio M."/>
            <person name="Oren A."/>
            <person name="Chaudhuri R.R."/>
            <person name="La Ragione R."/>
            <person name="Hildebrand F."/>
            <person name="Pallen M.J."/>
        </authorList>
    </citation>
    <scope>NUCLEOTIDE SEQUENCE</scope>
    <source>
        <strain evidence="3">ChiHjej12B11-29160</strain>
    </source>
</reference>
<dbReference type="PANTHER" id="PTHR21043">
    <property type="entry name" value="IOJAP SUPERFAMILY ORTHOLOG"/>
    <property type="match status" value="1"/>
</dbReference>
<dbReference type="Gene3D" id="3.30.460.10">
    <property type="entry name" value="Beta Polymerase, domain 2"/>
    <property type="match status" value="1"/>
</dbReference>
<dbReference type="HAMAP" id="MF_01477">
    <property type="entry name" value="Iojap_RsfS"/>
    <property type="match status" value="1"/>
</dbReference>